<dbReference type="AlphaFoldDB" id="A0A1U9X1X0"/>
<dbReference type="SUPFAM" id="SSF53474">
    <property type="entry name" value="alpha/beta-Hydrolases"/>
    <property type="match status" value="1"/>
</dbReference>
<name>A0A1U9X1X0_PIERA</name>
<evidence type="ECO:0000256" key="6">
    <source>
        <dbReference type="RuleBase" id="RU361235"/>
    </source>
</evidence>
<dbReference type="Pfam" id="PF00135">
    <property type="entry name" value="COesterase"/>
    <property type="match status" value="1"/>
</dbReference>
<organism evidence="8">
    <name type="scientific">Pieris rapae</name>
    <name type="common">Small white butterfly</name>
    <name type="synonym">Artogeia rapae</name>
    <dbReference type="NCBI Taxonomy" id="64459"/>
    <lineage>
        <taxon>Eukaryota</taxon>
        <taxon>Metazoa</taxon>
        <taxon>Ecdysozoa</taxon>
        <taxon>Arthropoda</taxon>
        <taxon>Hexapoda</taxon>
        <taxon>Insecta</taxon>
        <taxon>Pterygota</taxon>
        <taxon>Neoptera</taxon>
        <taxon>Endopterygota</taxon>
        <taxon>Lepidoptera</taxon>
        <taxon>Glossata</taxon>
        <taxon>Ditrysia</taxon>
        <taxon>Papilionoidea</taxon>
        <taxon>Pieridae</taxon>
        <taxon>Pierinae</taxon>
        <taxon>Pieris</taxon>
    </lineage>
</organism>
<evidence type="ECO:0000256" key="1">
    <source>
        <dbReference type="ARBA" id="ARBA00005964"/>
    </source>
</evidence>
<dbReference type="InterPro" id="IPR029058">
    <property type="entry name" value="AB_hydrolase_fold"/>
</dbReference>
<feature type="domain" description="Carboxylesterase type B" evidence="7">
    <location>
        <begin position="3"/>
        <end position="521"/>
    </location>
</feature>
<evidence type="ECO:0000259" key="7">
    <source>
        <dbReference type="Pfam" id="PF00135"/>
    </source>
</evidence>
<proteinExistence type="evidence at transcript level"/>
<dbReference type="PANTHER" id="PTHR43142">
    <property type="entry name" value="CARBOXYLIC ESTER HYDROLASE"/>
    <property type="match status" value="1"/>
</dbReference>
<dbReference type="PROSITE" id="PS00122">
    <property type="entry name" value="CARBOXYLESTERASE_B_1"/>
    <property type="match status" value="1"/>
</dbReference>
<comment type="similarity">
    <text evidence="1 6">Belongs to the type-B carboxylesterase/lipase family.</text>
</comment>
<evidence type="ECO:0000256" key="3">
    <source>
        <dbReference type="ARBA" id="ARBA00022801"/>
    </source>
</evidence>
<dbReference type="InterPro" id="IPR002018">
    <property type="entry name" value="CarbesteraseB"/>
</dbReference>
<protein>
    <recommendedName>
        <fullName evidence="6">Carboxylic ester hydrolase</fullName>
        <ecNumber evidence="6">3.1.1.-</ecNumber>
    </recommendedName>
</protein>
<dbReference type="EC" id="3.1.1.-" evidence="6"/>
<keyword evidence="3 6" id="KW-0378">Hydrolase</keyword>
<keyword evidence="2" id="KW-0719">Serine esterase</keyword>
<evidence type="ECO:0000313" key="8">
    <source>
        <dbReference type="EMBL" id="AQY62750.1"/>
    </source>
</evidence>
<dbReference type="PROSITE" id="PS00941">
    <property type="entry name" value="CARBOXYLESTERASE_B_2"/>
    <property type="match status" value="1"/>
</dbReference>
<dbReference type="InterPro" id="IPR019826">
    <property type="entry name" value="Carboxylesterase_B_AS"/>
</dbReference>
<reference evidence="8" key="1">
    <citation type="submission" date="2016-10" db="EMBL/GenBank/DDBJ databases">
        <title>Identification of esterase-like genes from the cabbage butterfly, Pieris rapae.</title>
        <authorList>
            <person name="Liu S."/>
        </authorList>
    </citation>
    <scope>NUCLEOTIDE SEQUENCE</scope>
    <source>
        <strain evidence="8">SH</strain>
    </source>
</reference>
<dbReference type="Gene3D" id="3.40.50.1820">
    <property type="entry name" value="alpha/beta hydrolase"/>
    <property type="match status" value="1"/>
</dbReference>
<dbReference type="GO" id="GO:0052689">
    <property type="term" value="F:carboxylic ester hydrolase activity"/>
    <property type="evidence" value="ECO:0007669"/>
    <property type="project" value="UniProtKB-KW"/>
</dbReference>
<accession>A0A1U9X1X0</accession>
<sequence>MVEVTIEDGKLEGVKVKTVTDDCEYYSFKGIPYAEPPIGKLRFLEAQPVKPWTGTRKATEHGPICPQFDVFANEKKTGSEDCLYLNVYSPDISPKTLLPVMVFIHGGGLKCGSGNDDHYGPDFLVSHGVILVTINYRLDVFGFLCLDTKKVPGNAGFKDQVLALKWVKKNIRTFGGDPNNITVFGESAGGLSTSFHVLSPLSKGLFQRAIVMSGSPFCFWAQSFEPRKRAFVLGKQLGLETEDADKLLEFLQSVPVENLENTKPYILISEQQGDFTKFYPFTAVVEKELGQAAFISKDPEEIVKSGKINNVDVIIGYTSNEMVLTLLDSNIIPRYQLYDELYVPRKILYNSTTSKILQIADKIKKNYGIPNAEGNVLVQRTVKFLSDFIMTYDIQKLLTLLANSGKIKTYFYQFSSESERNVIGKLGEKFEITGTSHIDDLMYLFYANKYKIPLIKGTKSYNMAHQFCTLFTNFAKYGNPTPDGSMGVKWPEYDTKNKSYLDIDEELTSGTALHEDVIQFWQEIYNFAGVPY</sequence>
<evidence type="ECO:0000256" key="2">
    <source>
        <dbReference type="ARBA" id="ARBA00022487"/>
    </source>
</evidence>
<keyword evidence="5" id="KW-0325">Glycoprotein</keyword>
<dbReference type="InterPro" id="IPR019819">
    <property type="entry name" value="Carboxylesterase_B_CS"/>
</dbReference>
<evidence type="ECO:0000256" key="4">
    <source>
        <dbReference type="ARBA" id="ARBA00023157"/>
    </source>
</evidence>
<dbReference type="EMBL" id="KY021861">
    <property type="protein sequence ID" value="AQY62750.1"/>
    <property type="molecule type" value="mRNA"/>
</dbReference>
<evidence type="ECO:0000256" key="5">
    <source>
        <dbReference type="ARBA" id="ARBA00023180"/>
    </source>
</evidence>
<keyword evidence="4" id="KW-1015">Disulfide bond</keyword>
<dbReference type="PANTHER" id="PTHR43142:SF1">
    <property type="entry name" value="CARBOXYLIC ESTER HYDROLASE"/>
    <property type="match status" value="1"/>
</dbReference>